<accession>A0A0R1GWC4</accession>
<keyword evidence="1" id="KW-1015">Disulfide bond</keyword>
<dbReference type="InterPro" id="IPR006504">
    <property type="entry name" value="Tscrpt_reg_Spx/MgsR"/>
</dbReference>
<dbReference type="NCBIfam" id="NF002459">
    <property type="entry name" value="PRK01655.1"/>
    <property type="match status" value="1"/>
</dbReference>
<dbReference type="Proteomes" id="UP000051461">
    <property type="component" value="Unassembled WGS sequence"/>
</dbReference>
<comment type="similarity">
    <text evidence="3">Belongs to the ArsC family.</text>
</comment>
<dbReference type="PANTHER" id="PTHR30041:SF7">
    <property type="entry name" value="GLOBAL TRANSCRIPTIONAL REGULATOR SPX"/>
    <property type="match status" value="1"/>
</dbReference>
<dbReference type="CDD" id="cd03032">
    <property type="entry name" value="ArsC_Spx"/>
    <property type="match status" value="1"/>
</dbReference>
<gene>
    <name evidence="4" type="ORF">FC07_GL003052</name>
</gene>
<protein>
    <submittedName>
        <fullName evidence="4">Arsenate reductase-like protein</fullName>
    </submittedName>
</protein>
<dbReference type="InterPro" id="IPR006660">
    <property type="entry name" value="Arsenate_reductase-like"/>
</dbReference>
<dbReference type="PROSITE" id="PS51353">
    <property type="entry name" value="ARSC"/>
    <property type="match status" value="1"/>
</dbReference>
<sequence>MRFKKKTTTQKDFAKPIVIRYKISYNLLIINKRELKDKGAFSMTVQLYTSSSNASSRKARAWFADHDIPFTERNIIAQPLTPDEVKRLLRLTENGSEDIVSTRAKIFKQLHLNLDDISTSQLIQLISEHPDLLKRPIMFDDKRLQVGYNDEEIRRFLPRSTRKLEMMKVRQQLAI</sequence>
<dbReference type="Gene3D" id="3.40.30.10">
    <property type="entry name" value="Glutaredoxin"/>
    <property type="match status" value="1"/>
</dbReference>
<evidence type="ECO:0000313" key="4">
    <source>
        <dbReference type="EMBL" id="KRK36371.1"/>
    </source>
</evidence>
<dbReference type="Pfam" id="PF03960">
    <property type="entry name" value="ArsC"/>
    <property type="match status" value="1"/>
</dbReference>
<reference evidence="4 5" key="1">
    <citation type="journal article" date="2015" name="Genome Announc.">
        <title>Expanding the biotechnology potential of lactobacilli through comparative genomics of 213 strains and associated genera.</title>
        <authorList>
            <person name="Sun Z."/>
            <person name="Harris H.M."/>
            <person name="McCann A."/>
            <person name="Guo C."/>
            <person name="Argimon S."/>
            <person name="Zhang W."/>
            <person name="Yang X."/>
            <person name="Jeffery I.B."/>
            <person name="Cooney J.C."/>
            <person name="Kagawa T.F."/>
            <person name="Liu W."/>
            <person name="Song Y."/>
            <person name="Salvetti E."/>
            <person name="Wrobel A."/>
            <person name="Rasinkangas P."/>
            <person name="Parkhill J."/>
            <person name="Rea M.C."/>
            <person name="O'Sullivan O."/>
            <person name="Ritari J."/>
            <person name="Douillard F.P."/>
            <person name="Paul Ross R."/>
            <person name="Yang R."/>
            <person name="Briner A.E."/>
            <person name="Felis G.E."/>
            <person name="de Vos W.M."/>
            <person name="Barrangou R."/>
            <person name="Klaenhammer T.R."/>
            <person name="Caufield P.W."/>
            <person name="Cui Y."/>
            <person name="Zhang H."/>
            <person name="O'Toole P.W."/>
        </authorList>
    </citation>
    <scope>NUCLEOTIDE SEQUENCE [LARGE SCALE GENOMIC DNA]</scope>
    <source>
        <strain evidence="4 5">DSM 20003</strain>
    </source>
</reference>
<dbReference type="NCBIfam" id="TIGR01617">
    <property type="entry name" value="arsC_related"/>
    <property type="match status" value="1"/>
</dbReference>
<proteinExistence type="inferred from homology"/>
<evidence type="ECO:0000256" key="1">
    <source>
        <dbReference type="ARBA" id="ARBA00023157"/>
    </source>
</evidence>
<dbReference type="AlphaFoldDB" id="A0A0R1GWC4"/>
<dbReference type="SUPFAM" id="SSF52833">
    <property type="entry name" value="Thioredoxin-like"/>
    <property type="match status" value="1"/>
</dbReference>
<keyword evidence="5" id="KW-1185">Reference proteome</keyword>
<keyword evidence="2" id="KW-0676">Redox-active center</keyword>
<dbReference type="InterPro" id="IPR036249">
    <property type="entry name" value="Thioredoxin-like_sf"/>
</dbReference>
<dbReference type="EMBL" id="AZDA01000065">
    <property type="protein sequence ID" value="KRK36371.1"/>
    <property type="molecule type" value="Genomic_DNA"/>
</dbReference>
<evidence type="ECO:0000256" key="2">
    <source>
        <dbReference type="ARBA" id="ARBA00023284"/>
    </source>
</evidence>
<comment type="caution">
    <text evidence="4">The sequence shown here is derived from an EMBL/GenBank/DDBJ whole genome shotgun (WGS) entry which is preliminary data.</text>
</comment>
<evidence type="ECO:0000256" key="3">
    <source>
        <dbReference type="PROSITE-ProRule" id="PRU01282"/>
    </source>
</evidence>
<dbReference type="PATRIC" id="fig|1423726.3.peg.3166"/>
<dbReference type="PANTHER" id="PTHR30041">
    <property type="entry name" value="ARSENATE REDUCTASE"/>
    <property type="match status" value="1"/>
</dbReference>
<evidence type="ECO:0000313" key="5">
    <source>
        <dbReference type="Proteomes" id="UP000051461"/>
    </source>
</evidence>
<name>A0A0R1GWC4_9LACO</name>
<organism evidence="4 5">
    <name type="scientific">Loigolactobacillus bifermentans DSM 20003</name>
    <dbReference type="NCBI Taxonomy" id="1423726"/>
    <lineage>
        <taxon>Bacteria</taxon>
        <taxon>Bacillati</taxon>
        <taxon>Bacillota</taxon>
        <taxon>Bacilli</taxon>
        <taxon>Lactobacillales</taxon>
        <taxon>Lactobacillaceae</taxon>
        <taxon>Loigolactobacillus</taxon>
    </lineage>
</organism>
<dbReference type="STRING" id="1423726.FC07_GL003052"/>